<dbReference type="Pfam" id="PF12838">
    <property type="entry name" value="Fer4_7"/>
    <property type="match status" value="1"/>
</dbReference>
<dbReference type="Pfam" id="PF14691">
    <property type="entry name" value="Fer4_20"/>
    <property type="match status" value="1"/>
</dbReference>
<dbReference type="AlphaFoldDB" id="A0A3A4NKB6"/>
<dbReference type="EMBL" id="QZKU01000113">
    <property type="protein sequence ID" value="RJP17620.1"/>
    <property type="molecule type" value="Genomic_DNA"/>
</dbReference>
<feature type="domain" description="4Fe-4S ferredoxin-type" evidence="7">
    <location>
        <begin position="704"/>
        <end position="733"/>
    </location>
</feature>
<evidence type="ECO:0000259" key="7">
    <source>
        <dbReference type="PROSITE" id="PS51379"/>
    </source>
</evidence>
<dbReference type="InterPro" id="IPR036188">
    <property type="entry name" value="FAD/NAD-bd_sf"/>
</dbReference>
<dbReference type="PROSITE" id="PS51379">
    <property type="entry name" value="4FE4S_FER_2"/>
    <property type="match status" value="2"/>
</dbReference>
<dbReference type="PROSITE" id="PS00198">
    <property type="entry name" value="4FE4S_FER_1"/>
    <property type="match status" value="1"/>
</dbReference>
<organism evidence="9 10">
    <name type="scientific">Abyssobacteria bacterium (strain SURF_5)</name>
    <dbReference type="NCBI Taxonomy" id="2093360"/>
    <lineage>
        <taxon>Bacteria</taxon>
        <taxon>Pseudomonadati</taxon>
        <taxon>Candidatus Hydrogenedentota</taxon>
        <taxon>Candidatus Abyssobacteria</taxon>
    </lineage>
</organism>
<dbReference type="InterPro" id="IPR023753">
    <property type="entry name" value="FAD/NAD-binding_dom"/>
</dbReference>
<dbReference type="Pfam" id="PF00384">
    <property type="entry name" value="Molybdopterin"/>
    <property type="match status" value="1"/>
</dbReference>
<dbReference type="InterPro" id="IPR001041">
    <property type="entry name" value="2Fe-2S_ferredoxin-type"/>
</dbReference>
<evidence type="ECO:0000259" key="8">
    <source>
        <dbReference type="PROSITE" id="PS51669"/>
    </source>
</evidence>
<dbReference type="NCBIfam" id="NF009410">
    <property type="entry name" value="PRK12771.1"/>
    <property type="match status" value="1"/>
</dbReference>
<protein>
    <submittedName>
        <fullName evidence="9">Pyridine nucleotide-disulfide oxidoreductase</fullName>
    </submittedName>
</protein>
<evidence type="ECO:0000256" key="1">
    <source>
        <dbReference type="ARBA" id="ARBA00022485"/>
    </source>
</evidence>
<sequence length="865" mass="93276">MSPLGAPGGSNRIEHPDIIIQPFNPGITRLSAVNRREGDSMSVPPAQQQEKIRVKATIDGRPVYAQSDRTILQVCKENNIRIPTLCHDEQLSPIASCQLCVVELEGHGLLTSCNTRIADGMVIETRSENVISARKRSLETLLAGHYGDCVAPCQKACPAGIDIQGYLALIARGAYAEAVEVIKERLPLPGIIGRVCPHPCESACRRALVDDPIPICALKRFAADQELAGPNKFVPKIKPAAGKKVAIVGAGPAGLSAAYYLCREGYGVSLFEALPKAGGMLRYGIPDYRLPQDTLDGEIQAIVDMGAEIRTSQALGKDFTIDSLFKDGYDAVFLAIGAHKSSTMRVDGENLEGVYPGTNFLRSVVLGETVNIGKRVAVIGGGNTAIDAARTSLRLGAEEVTIIYRRSRHEMPATDWEVEEAEEEGVKLHFLAAPTRIVGDNGRVKAIECTKMELGEPDKSGRRSPQPLKGSEFLLPVDSVIAAIGQKPELAPIDGTSEIATKWGNIVANQDTLVTDMKGVFAGGDCVSGAATAVQAIAAGRRAAMAILRYLNGKPLALNEMPFEISRGELFEVKEHDFGKELAAKEKQRRQKMPAISPKERIIDFRQVELGYSEDAAMREAARCLECGCKAQNHCDLRDLSTEYGVASLKSPQDAPLLPRDLDHPFIERDPNKCIACGRCVRICQEVQGIGALSLNYRITSTGGTGPLLETTCVSCGLCVASCPVGALEPKKYLNPAYEVKTVCPYCGVGCGIYLGVRGGTVVSARGDAGNAVNAGNLCVKGRFGHDFIHHPDRLRKPLIKKKGSFVEASWDEALDLIAEKFSQYTGDRFAALSSARCTNEDNYLFQKFARGVMGTNNVDHCARL</sequence>
<keyword evidence="5" id="KW-0411">Iron-sulfur</keyword>
<dbReference type="Pfam" id="PF13510">
    <property type="entry name" value="Fer2_4"/>
    <property type="match status" value="1"/>
</dbReference>
<name>A0A3A4NKB6_ABYX5</name>
<dbReference type="Pfam" id="PF04879">
    <property type="entry name" value="Molybdop_Fe4S4"/>
    <property type="match status" value="1"/>
</dbReference>
<dbReference type="SUPFAM" id="SSF54862">
    <property type="entry name" value="4Fe-4S ferredoxins"/>
    <property type="match status" value="1"/>
</dbReference>
<dbReference type="PROSITE" id="PS51085">
    <property type="entry name" value="2FE2S_FER_2"/>
    <property type="match status" value="1"/>
</dbReference>
<keyword evidence="2" id="KW-0479">Metal-binding</keyword>
<dbReference type="CDD" id="cd00207">
    <property type="entry name" value="fer2"/>
    <property type="match status" value="1"/>
</dbReference>
<dbReference type="SUPFAM" id="SSF53706">
    <property type="entry name" value="Formate dehydrogenase/DMSO reductase, domains 1-3"/>
    <property type="match status" value="1"/>
</dbReference>
<dbReference type="Gene3D" id="3.10.20.740">
    <property type="match status" value="1"/>
</dbReference>
<dbReference type="Gene3D" id="2.20.25.90">
    <property type="entry name" value="ADC-like domains"/>
    <property type="match status" value="1"/>
</dbReference>
<dbReference type="SUPFAM" id="SSF51971">
    <property type="entry name" value="Nucleotide-binding domain"/>
    <property type="match status" value="1"/>
</dbReference>
<dbReference type="Gene3D" id="3.40.50.740">
    <property type="match status" value="1"/>
</dbReference>
<dbReference type="InterPro" id="IPR028261">
    <property type="entry name" value="DPD_II"/>
</dbReference>
<dbReference type="GO" id="GO:0051539">
    <property type="term" value="F:4 iron, 4 sulfur cluster binding"/>
    <property type="evidence" value="ECO:0007669"/>
    <property type="project" value="UniProtKB-KW"/>
</dbReference>
<dbReference type="FunFam" id="3.30.70.20:FF:000035">
    <property type="entry name" value="Iron hydrogenase 1"/>
    <property type="match status" value="1"/>
</dbReference>
<dbReference type="Gene3D" id="1.10.1060.10">
    <property type="entry name" value="Alpha-helical ferredoxin"/>
    <property type="match status" value="1"/>
</dbReference>
<dbReference type="InterPro" id="IPR036010">
    <property type="entry name" value="2Fe-2S_ferredoxin-like_sf"/>
</dbReference>
<dbReference type="InterPro" id="IPR006656">
    <property type="entry name" value="Mopterin_OxRdtase"/>
</dbReference>
<keyword evidence="3" id="KW-0677">Repeat</keyword>
<keyword evidence="4" id="KW-0408">Iron</keyword>
<dbReference type="GO" id="GO:0046872">
    <property type="term" value="F:metal ion binding"/>
    <property type="evidence" value="ECO:0007669"/>
    <property type="project" value="UniProtKB-KW"/>
</dbReference>
<dbReference type="GO" id="GO:0016491">
    <property type="term" value="F:oxidoreductase activity"/>
    <property type="evidence" value="ECO:0007669"/>
    <property type="project" value="InterPro"/>
</dbReference>
<dbReference type="InterPro" id="IPR009051">
    <property type="entry name" value="Helical_ferredxn"/>
</dbReference>
<feature type="domain" description="4Fe-4S ferredoxin-type" evidence="7">
    <location>
        <begin position="665"/>
        <end position="698"/>
    </location>
</feature>
<feature type="domain" description="2Fe-2S ferredoxin-type" evidence="6">
    <location>
        <begin position="52"/>
        <end position="129"/>
    </location>
</feature>
<comment type="caution">
    <text evidence="9">The sequence shown here is derived from an EMBL/GenBank/DDBJ whole genome shotgun (WGS) entry which is preliminary data.</text>
</comment>
<dbReference type="SUPFAM" id="SSF46548">
    <property type="entry name" value="alpha-helical ferredoxin"/>
    <property type="match status" value="1"/>
</dbReference>
<dbReference type="PRINTS" id="PR00419">
    <property type="entry name" value="ADXRDTASE"/>
</dbReference>
<evidence type="ECO:0000256" key="4">
    <source>
        <dbReference type="ARBA" id="ARBA00023004"/>
    </source>
</evidence>
<dbReference type="Gene3D" id="3.30.70.20">
    <property type="match status" value="1"/>
</dbReference>
<evidence type="ECO:0000256" key="2">
    <source>
        <dbReference type="ARBA" id="ARBA00022723"/>
    </source>
</evidence>
<dbReference type="InterPro" id="IPR017900">
    <property type="entry name" value="4Fe4S_Fe_S_CS"/>
</dbReference>
<dbReference type="Gene3D" id="3.50.50.60">
    <property type="entry name" value="FAD/NAD(P)-binding domain"/>
    <property type="match status" value="2"/>
</dbReference>
<dbReference type="Proteomes" id="UP000265882">
    <property type="component" value="Unassembled WGS sequence"/>
</dbReference>
<reference evidence="9 10" key="1">
    <citation type="journal article" date="2017" name="ISME J.">
        <title>Energy and carbon metabolisms in a deep terrestrial subsurface fluid microbial community.</title>
        <authorList>
            <person name="Momper L."/>
            <person name="Jungbluth S.P."/>
            <person name="Lee M.D."/>
            <person name="Amend J.P."/>
        </authorList>
    </citation>
    <scope>NUCLEOTIDE SEQUENCE [LARGE SCALE GENOMIC DNA]</scope>
    <source>
        <strain evidence="9">SURF_5</strain>
    </source>
</reference>
<dbReference type="SUPFAM" id="SSF54292">
    <property type="entry name" value="2Fe-2S ferredoxin-like"/>
    <property type="match status" value="1"/>
</dbReference>
<dbReference type="Pfam" id="PF07992">
    <property type="entry name" value="Pyr_redox_2"/>
    <property type="match status" value="1"/>
</dbReference>
<keyword evidence="1" id="KW-0004">4Fe-4S</keyword>
<dbReference type="InterPro" id="IPR006963">
    <property type="entry name" value="Mopterin_OxRdtase_4Fe-4S_dom"/>
</dbReference>
<evidence type="ECO:0000256" key="5">
    <source>
        <dbReference type="ARBA" id="ARBA00023014"/>
    </source>
</evidence>
<feature type="domain" description="4Fe-4S Mo/W bis-MGD-type" evidence="8">
    <location>
        <begin position="737"/>
        <end position="793"/>
    </location>
</feature>
<dbReference type="PANTHER" id="PTHR42783:SF3">
    <property type="entry name" value="GLUTAMATE SYNTHASE [NADPH] SMALL CHAIN-RELATED"/>
    <property type="match status" value="1"/>
</dbReference>
<accession>A0A3A4NKB6</accession>
<dbReference type="PANTHER" id="PTHR42783">
    <property type="entry name" value="GLUTAMATE SYNTHASE [NADPH] SMALL CHAIN"/>
    <property type="match status" value="1"/>
</dbReference>
<evidence type="ECO:0000313" key="9">
    <source>
        <dbReference type="EMBL" id="RJP17620.1"/>
    </source>
</evidence>
<dbReference type="SMART" id="SM00926">
    <property type="entry name" value="Molybdop_Fe4S4"/>
    <property type="match status" value="1"/>
</dbReference>
<evidence type="ECO:0000256" key="3">
    <source>
        <dbReference type="ARBA" id="ARBA00022737"/>
    </source>
</evidence>
<dbReference type="InterPro" id="IPR017896">
    <property type="entry name" value="4Fe4S_Fe-S-bd"/>
</dbReference>
<gene>
    <name evidence="9" type="ORF">C4520_15955</name>
</gene>
<dbReference type="PROSITE" id="PS51669">
    <property type="entry name" value="4FE4S_MOW_BIS_MGD"/>
    <property type="match status" value="1"/>
</dbReference>
<proteinExistence type="predicted"/>
<evidence type="ECO:0000259" key="6">
    <source>
        <dbReference type="PROSITE" id="PS51085"/>
    </source>
</evidence>
<evidence type="ECO:0000313" key="10">
    <source>
        <dbReference type="Proteomes" id="UP000265882"/>
    </source>
</evidence>